<feature type="compositionally biased region" description="Polar residues" evidence="2">
    <location>
        <begin position="31"/>
        <end position="40"/>
    </location>
</feature>
<feature type="coiled-coil region" evidence="1">
    <location>
        <begin position="271"/>
        <end position="362"/>
    </location>
</feature>
<dbReference type="SUPFAM" id="SSF47473">
    <property type="entry name" value="EF-hand"/>
    <property type="match status" value="1"/>
</dbReference>
<proteinExistence type="predicted"/>
<feature type="compositionally biased region" description="Basic and acidic residues" evidence="2">
    <location>
        <begin position="18"/>
        <end position="28"/>
    </location>
</feature>
<accession>A0A024TRB7</accession>
<dbReference type="RefSeq" id="XP_008875623.1">
    <property type="nucleotide sequence ID" value="XM_008877401.1"/>
</dbReference>
<dbReference type="AlphaFoldDB" id="A0A024TRB7"/>
<dbReference type="OrthoDB" id="75701at2759"/>
<reference evidence="4" key="1">
    <citation type="submission" date="2013-12" db="EMBL/GenBank/DDBJ databases">
        <title>The Genome Sequence of Aphanomyces invadans NJM9701.</title>
        <authorList>
            <consortium name="The Broad Institute Genomics Platform"/>
            <person name="Russ C."/>
            <person name="Tyler B."/>
            <person name="van West P."/>
            <person name="Dieguez-Uribeondo J."/>
            <person name="Young S.K."/>
            <person name="Zeng Q."/>
            <person name="Gargeya S."/>
            <person name="Fitzgerald M."/>
            <person name="Abouelleil A."/>
            <person name="Alvarado L."/>
            <person name="Chapman S.B."/>
            <person name="Gainer-Dewar J."/>
            <person name="Goldberg J."/>
            <person name="Griggs A."/>
            <person name="Gujja S."/>
            <person name="Hansen M."/>
            <person name="Howarth C."/>
            <person name="Imamovic A."/>
            <person name="Ireland A."/>
            <person name="Larimer J."/>
            <person name="McCowan C."/>
            <person name="Murphy C."/>
            <person name="Pearson M."/>
            <person name="Poon T.W."/>
            <person name="Priest M."/>
            <person name="Roberts A."/>
            <person name="Saif S."/>
            <person name="Shea T."/>
            <person name="Sykes S."/>
            <person name="Wortman J."/>
            <person name="Nusbaum C."/>
            <person name="Birren B."/>
        </authorList>
    </citation>
    <scope>NUCLEOTIDE SEQUENCE [LARGE SCALE GENOMIC DNA]</scope>
    <source>
        <strain evidence="4">NJM9701</strain>
    </source>
</reference>
<dbReference type="EMBL" id="KI913979">
    <property type="protein sequence ID" value="ETV95872.1"/>
    <property type="molecule type" value="Genomic_DNA"/>
</dbReference>
<evidence type="ECO:0000256" key="1">
    <source>
        <dbReference type="SAM" id="Coils"/>
    </source>
</evidence>
<feature type="coiled-coil region" evidence="1">
    <location>
        <begin position="160"/>
        <end position="225"/>
    </location>
</feature>
<dbReference type="PANTHER" id="PTHR37473:SF1">
    <property type="entry name" value="EF-HAND DOMAIN-CONTAINING PROTEIN"/>
    <property type="match status" value="1"/>
</dbReference>
<dbReference type="GO" id="GO:0005509">
    <property type="term" value="F:calcium ion binding"/>
    <property type="evidence" value="ECO:0007669"/>
    <property type="project" value="InterPro"/>
</dbReference>
<name>A0A024TRB7_9STRA</name>
<evidence type="ECO:0000259" key="3">
    <source>
        <dbReference type="PROSITE" id="PS50222"/>
    </source>
</evidence>
<dbReference type="eggNOG" id="ENOG502RYV4">
    <property type="taxonomic scope" value="Eukaryota"/>
</dbReference>
<evidence type="ECO:0000256" key="2">
    <source>
        <dbReference type="SAM" id="MobiDB-lite"/>
    </source>
</evidence>
<dbReference type="STRING" id="157072.A0A024TRB7"/>
<dbReference type="InterPro" id="IPR002048">
    <property type="entry name" value="EF_hand_dom"/>
</dbReference>
<dbReference type="PANTHER" id="PTHR37473">
    <property type="entry name" value="EF-HAND DOMAIN-CONTAINING PROTEIN"/>
    <property type="match status" value="1"/>
</dbReference>
<dbReference type="InterPro" id="IPR011992">
    <property type="entry name" value="EF-hand-dom_pair"/>
</dbReference>
<organism evidence="4">
    <name type="scientific">Aphanomyces invadans</name>
    <dbReference type="NCBI Taxonomy" id="157072"/>
    <lineage>
        <taxon>Eukaryota</taxon>
        <taxon>Sar</taxon>
        <taxon>Stramenopiles</taxon>
        <taxon>Oomycota</taxon>
        <taxon>Saprolegniomycetes</taxon>
        <taxon>Saprolegniales</taxon>
        <taxon>Verrucalvaceae</taxon>
        <taxon>Aphanomyces</taxon>
    </lineage>
</organism>
<protein>
    <recommendedName>
        <fullName evidence="3">EF-hand domain-containing protein</fullName>
    </recommendedName>
</protein>
<feature type="domain" description="EF-hand" evidence="3">
    <location>
        <begin position="84"/>
        <end position="119"/>
    </location>
</feature>
<dbReference type="PROSITE" id="PS50222">
    <property type="entry name" value="EF_HAND_2"/>
    <property type="match status" value="1"/>
</dbReference>
<evidence type="ECO:0000313" key="4">
    <source>
        <dbReference type="EMBL" id="ETV95872.1"/>
    </source>
</evidence>
<sequence>MRWLRINIASITPSQRTGRMESDGEVDGRVSTPQRSSGVPQTAGDDGAAVTPSFAMMFSIYDTGRGSIATEHLSALFQKMGYTVARDQLEKFLDELDPDATGDISKVTFLKWFEKWGDALDDPEEVAAHVADNTSPFRDNDGNDECSTFMADATSIQSAMLEAKMQRKRAEEDVQLLANRLAHLRTEEKKAQKKIDEANKRAEDIEAIKRRNAEHQRLKREHLERTTASVRHTLVTNSKASIESCKKKEQAITAMVKQRAKVVQDTKLDAKILAEEKARQLEIERKRLALKTQAIKEKEKEAARVREEARKRREKALEKAARTKVADEYKKKSVAEKMLRDMEAEEARLIEKLRNTQEHQRQAYMHLESAIQMQVADD</sequence>
<feature type="region of interest" description="Disordered" evidence="2">
    <location>
        <begin position="14"/>
        <end position="47"/>
    </location>
</feature>
<dbReference type="VEuPathDB" id="FungiDB:H310_10911"/>
<gene>
    <name evidence="4" type="ORF">H310_10911</name>
</gene>
<dbReference type="Gene3D" id="1.10.238.10">
    <property type="entry name" value="EF-hand"/>
    <property type="match status" value="1"/>
</dbReference>
<keyword evidence="1" id="KW-0175">Coiled coil</keyword>
<dbReference type="GeneID" id="20087961"/>